<dbReference type="RefSeq" id="WP_273599441.1">
    <property type="nucleotide sequence ID" value="NZ_JAQQXT010000003.1"/>
</dbReference>
<name>A0ABT5KAY1_9BURK</name>
<dbReference type="Proteomes" id="UP001221189">
    <property type="component" value="Unassembled WGS sequence"/>
</dbReference>
<protein>
    <submittedName>
        <fullName evidence="2">DUF6172 family protein</fullName>
    </submittedName>
</protein>
<dbReference type="EMBL" id="JAQQXT010000003">
    <property type="protein sequence ID" value="MDC8771095.1"/>
    <property type="molecule type" value="Genomic_DNA"/>
</dbReference>
<reference evidence="2 3" key="1">
    <citation type="submission" date="2022-10" db="EMBL/GenBank/DDBJ databases">
        <title>Paucibacter sp. hw1 Genome sequencing.</title>
        <authorList>
            <person name="Park S."/>
        </authorList>
    </citation>
    <scope>NUCLEOTIDE SEQUENCE [LARGE SCALE GENOMIC DNA]</scope>
    <source>
        <strain evidence="3">hw1</strain>
    </source>
</reference>
<sequence>MKKTFQLQVEGKHPDRLLEAIKHEIRKYIKREQNKARPVGVDFWDFDCRFGSSEATAAVIEFADITARINAYAADKADAFYLELLAKPGVKKPRPPAPAPIAETDDTSDA</sequence>
<dbReference type="Pfam" id="PF19669">
    <property type="entry name" value="DUF6172"/>
    <property type="match status" value="1"/>
</dbReference>
<evidence type="ECO:0000256" key="1">
    <source>
        <dbReference type="SAM" id="MobiDB-lite"/>
    </source>
</evidence>
<proteinExistence type="predicted"/>
<evidence type="ECO:0000313" key="3">
    <source>
        <dbReference type="Proteomes" id="UP001221189"/>
    </source>
</evidence>
<feature type="region of interest" description="Disordered" evidence="1">
    <location>
        <begin position="89"/>
        <end position="110"/>
    </location>
</feature>
<dbReference type="InterPro" id="IPR046170">
    <property type="entry name" value="DUF6172"/>
</dbReference>
<organism evidence="2 3">
    <name type="scientific">Roseateles albus</name>
    <dbReference type="NCBI Taxonomy" id="2987525"/>
    <lineage>
        <taxon>Bacteria</taxon>
        <taxon>Pseudomonadati</taxon>
        <taxon>Pseudomonadota</taxon>
        <taxon>Betaproteobacteria</taxon>
        <taxon>Burkholderiales</taxon>
        <taxon>Sphaerotilaceae</taxon>
        <taxon>Roseateles</taxon>
    </lineage>
</organism>
<accession>A0ABT5KAY1</accession>
<comment type="caution">
    <text evidence="2">The sequence shown here is derived from an EMBL/GenBank/DDBJ whole genome shotgun (WGS) entry which is preliminary data.</text>
</comment>
<gene>
    <name evidence="2" type="ORF">PRZ03_05895</name>
</gene>
<evidence type="ECO:0000313" key="2">
    <source>
        <dbReference type="EMBL" id="MDC8771095.1"/>
    </source>
</evidence>
<keyword evidence="3" id="KW-1185">Reference proteome</keyword>